<evidence type="ECO:0000256" key="3">
    <source>
        <dbReference type="ARBA" id="ARBA00006613"/>
    </source>
</evidence>
<evidence type="ECO:0000259" key="13">
    <source>
        <dbReference type="SMART" id="SM01355"/>
    </source>
</evidence>
<comment type="subcellular location">
    <subcellularLocation>
        <location evidence="1">Cytoplasmic vesicle</location>
        <location evidence="1">Clathrin-coated vesicle membrane</location>
        <topology evidence="1">Peripheral membrane protein</topology>
        <orientation evidence="1">Cytoplasmic side</orientation>
    </subcellularLocation>
    <subcellularLocation>
        <location evidence="2">Golgi apparatus</location>
    </subcellularLocation>
</comment>
<evidence type="ECO:0000313" key="14">
    <source>
        <dbReference type="EMBL" id="RZF49138.1"/>
    </source>
</evidence>
<evidence type="ECO:0000313" key="15">
    <source>
        <dbReference type="Proteomes" id="UP000291343"/>
    </source>
</evidence>
<dbReference type="GO" id="GO:0030665">
    <property type="term" value="C:clathrin-coated vesicle membrane"/>
    <property type="evidence" value="ECO:0007669"/>
    <property type="project" value="UniProtKB-SubCell"/>
</dbReference>
<evidence type="ECO:0000256" key="6">
    <source>
        <dbReference type="ARBA" id="ARBA00022927"/>
    </source>
</evidence>
<feature type="compositionally biased region" description="Low complexity" evidence="12">
    <location>
        <begin position="654"/>
        <end position="665"/>
    </location>
</feature>
<feature type="region of interest" description="Disordered" evidence="12">
    <location>
        <begin position="654"/>
        <end position="783"/>
    </location>
</feature>
<protein>
    <recommendedName>
        <fullName evidence="11">AP-3 complex subunit beta</fullName>
    </recommendedName>
</protein>
<dbReference type="AlphaFoldDB" id="A0A482XVA0"/>
<dbReference type="GO" id="GO:0016192">
    <property type="term" value="P:vesicle-mediated transport"/>
    <property type="evidence" value="ECO:0007669"/>
    <property type="project" value="InterPro"/>
</dbReference>
<feature type="region of interest" description="Disordered" evidence="12">
    <location>
        <begin position="1"/>
        <end position="21"/>
    </location>
</feature>
<keyword evidence="5" id="KW-0597">Phosphoprotein</keyword>
<dbReference type="InterPro" id="IPR016024">
    <property type="entry name" value="ARM-type_fold"/>
</dbReference>
<evidence type="ECO:0000256" key="5">
    <source>
        <dbReference type="ARBA" id="ARBA00022553"/>
    </source>
</evidence>
<dbReference type="InterPro" id="IPR029390">
    <property type="entry name" value="AP3B_C"/>
</dbReference>
<dbReference type="STRING" id="195883.A0A482XVA0"/>
<feature type="compositionally biased region" description="Basic and acidic residues" evidence="12">
    <location>
        <begin position="267"/>
        <end position="280"/>
    </location>
</feature>
<dbReference type="Proteomes" id="UP000291343">
    <property type="component" value="Unassembled WGS sequence"/>
</dbReference>
<dbReference type="Pfam" id="PF01602">
    <property type="entry name" value="Adaptin_N"/>
    <property type="match status" value="1"/>
</dbReference>
<feature type="compositionally biased region" description="Polar residues" evidence="12">
    <location>
        <begin position="1"/>
        <end position="13"/>
    </location>
</feature>
<dbReference type="PIRSF" id="PIRSF037096">
    <property type="entry name" value="AP3_complex_beta"/>
    <property type="match status" value="1"/>
</dbReference>
<dbReference type="SMR" id="A0A482XVA0"/>
<feature type="region of interest" description="Disordered" evidence="12">
    <location>
        <begin position="259"/>
        <end position="283"/>
    </location>
</feature>
<dbReference type="InterPro" id="IPR026740">
    <property type="entry name" value="AP3_beta"/>
</dbReference>
<dbReference type="InterPro" id="IPR026739">
    <property type="entry name" value="AP_beta"/>
</dbReference>
<reference evidence="14 15" key="1">
    <citation type="journal article" date="2017" name="Gigascience">
        <title>Genome sequence of the small brown planthopper, Laodelphax striatellus.</title>
        <authorList>
            <person name="Zhu J."/>
            <person name="Jiang F."/>
            <person name="Wang X."/>
            <person name="Yang P."/>
            <person name="Bao Y."/>
            <person name="Zhao W."/>
            <person name="Wang W."/>
            <person name="Lu H."/>
            <person name="Wang Q."/>
            <person name="Cui N."/>
            <person name="Li J."/>
            <person name="Chen X."/>
            <person name="Luo L."/>
            <person name="Yu J."/>
            <person name="Kang L."/>
            <person name="Cui F."/>
        </authorList>
    </citation>
    <scope>NUCLEOTIDE SEQUENCE [LARGE SCALE GENOMIC DNA]</scope>
    <source>
        <strain evidence="14">Lst14</strain>
    </source>
</reference>
<feature type="compositionally biased region" description="Basic and acidic residues" evidence="12">
    <location>
        <begin position="713"/>
        <end position="725"/>
    </location>
</feature>
<evidence type="ECO:0000256" key="11">
    <source>
        <dbReference type="PIRNR" id="PIRNR037096"/>
    </source>
</evidence>
<dbReference type="InterPro" id="IPR011989">
    <property type="entry name" value="ARM-like"/>
</dbReference>
<evidence type="ECO:0000256" key="1">
    <source>
        <dbReference type="ARBA" id="ARBA00004145"/>
    </source>
</evidence>
<feature type="compositionally biased region" description="Low complexity" evidence="12">
    <location>
        <begin position="674"/>
        <end position="684"/>
    </location>
</feature>
<proteinExistence type="inferred from homology"/>
<dbReference type="EMBL" id="QKKF02000377">
    <property type="protein sequence ID" value="RZF49138.1"/>
    <property type="molecule type" value="Genomic_DNA"/>
</dbReference>
<feature type="compositionally biased region" description="Acidic residues" evidence="12">
    <location>
        <begin position="726"/>
        <end position="758"/>
    </location>
</feature>
<dbReference type="GO" id="GO:0030123">
    <property type="term" value="C:AP-3 adaptor complex"/>
    <property type="evidence" value="ECO:0007669"/>
    <property type="project" value="UniProtKB-UniRule"/>
</dbReference>
<keyword evidence="4 11" id="KW-0813">Transport</keyword>
<organism evidence="14 15">
    <name type="scientific">Laodelphax striatellus</name>
    <name type="common">Small brown planthopper</name>
    <name type="synonym">Delphax striatella</name>
    <dbReference type="NCBI Taxonomy" id="195883"/>
    <lineage>
        <taxon>Eukaryota</taxon>
        <taxon>Metazoa</taxon>
        <taxon>Ecdysozoa</taxon>
        <taxon>Arthropoda</taxon>
        <taxon>Hexapoda</taxon>
        <taxon>Insecta</taxon>
        <taxon>Pterygota</taxon>
        <taxon>Neoptera</taxon>
        <taxon>Paraneoptera</taxon>
        <taxon>Hemiptera</taxon>
        <taxon>Auchenorrhyncha</taxon>
        <taxon>Fulgoroidea</taxon>
        <taxon>Delphacidae</taxon>
        <taxon>Criomorphinae</taxon>
        <taxon>Laodelphax</taxon>
    </lineage>
</organism>
<keyword evidence="8 11" id="KW-0472">Membrane</keyword>
<dbReference type="InterPro" id="IPR002553">
    <property type="entry name" value="Clathrin/coatomer_adapt-like_N"/>
</dbReference>
<dbReference type="SUPFAM" id="SSF48371">
    <property type="entry name" value="ARM repeat"/>
    <property type="match status" value="1"/>
</dbReference>
<evidence type="ECO:0000256" key="10">
    <source>
        <dbReference type="ARBA" id="ARBA00023570"/>
    </source>
</evidence>
<comment type="function">
    <text evidence="10">Subunit of non-clathrin- and clathrin-associated adaptor protein complex 3 (AP-3) that plays a role in protein sorting in the late-Golgi/trans-Golgi network (TGN) and/or endosomes. The AP complexes mediate both the recruitment of clathrin to membranes and the recognition of sorting signals within the cytosolic tails of transmembrane cargo molecules. AP-3 appears to be involved in the sorting of a subset of transmembrane proteins targeted to lysosomes and lysosome-related organelles. In concert with the BLOC-1 complex, AP-3 is required to target cargos into vesicles assembled at cell bodies for delivery into neurites and nerve terminals.</text>
</comment>
<feature type="compositionally biased region" description="Low complexity" evidence="12">
    <location>
        <begin position="767"/>
        <end position="782"/>
    </location>
</feature>
<feature type="compositionally biased region" description="Acidic residues" evidence="12">
    <location>
        <begin position="685"/>
        <end position="705"/>
    </location>
</feature>
<feature type="domain" description="AP-3 complex subunit beta C-terminal" evidence="13">
    <location>
        <begin position="785"/>
        <end position="935"/>
    </location>
</feature>
<dbReference type="SMART" id="SM01355">
    <property type="entry name" value="AP3B1_C"/>
    <property type="match status" value="1"/>
</dbReference>
<dbReference type="GO" id="GO:0006886">
    <property type="term" value="P:intracellular protein transport"/>
    <property type="evidence" value="ECO:0007669"/>
    <property type="project" value="InterPro"/>
</dbReference>
<dbReference type="Pfam" id="PF14796">
    <property type="entry name" value="AP3B1_C"/>
    <property type="match status" value="1"/>
</dbReference>
<evidence type="ECO:0000256" key="2">
    <source>
        <dbReference type="ARBA" id="ARBA00004555"/>
    </source>
</evidence>
<keyword evidence="15" id="KW-1185">Reference proteome</keyword>
<evidence type="ECO:0000256" key="7">
    <source>
        <dbReference type="ARBA" id="ARBA00023034"/>
    </source>
</evidence>
<evidence type="ECO:0000256" key="4">
    <source>
        <dbReference type="ARBA" id="ARBA00022448"/>
    </source>
</evidence>
<accession>A0A482XVA0</accession>
<dbReference type="GO" id="GO:0005794">
    <property type="term" value="C:Golgi apparatus"/>
    <property type="evidence" value="ECO:0007669"/>
    <property type="project" value="UniProtKB-SubCell"/>
</dbReference>
<dbReference type="FunCoup" id="A0A482XVA0">
    <property type="interactions" value="901"/>
</dbReference>
<comment type="similarity">
    <text evidence="3 11">Belongs to the adaptor complexes large subunit family.</text>
</comment>
<comment type="caution">
    <text evidence="14">The sequence shown here is derived from an EMBL/GenBank/DDBJ whole genome shotgun (WGS) entry which is preliminary data.</text>
</comment>
<gene>
    <name evidence="14" type="ORF">LSTR_LSTR008424</name>
</gene>
<evidence type="ECO:0000256" key="12">
    <source>
        <dbReference type="SAM" id="MobiDB-lite"/>
    </source>
</evidence>
<dbReference type="Pfam" id="PF24080">
    <property type="entry name" value="AP3B1_C_2"/>
    <property type="match status" value="1"/>
</dbReference>
<keyword evidence="9" id="KW-0968">Cytoplasmic vesicle</keyword>
<dbReference type="InterPro" id="IPR056314">
    <property type="entry name" value="AP3B1/2_C"/>
</dbReference>
<sequence>MSNNGSYGNNRPSSGLGGNDIEYPSDPASGSFFVLHDYKKHEDLKQMLDMNKDSVKLEAMKRIIGMVAKGRDTSNLFPAVVKNVVSKNIEVKKLVYVYLVRYAEEQQDLALLSISTFQRALKDPNQLIRASALRVLSSIRVSVIVPIVMLAIRDSASDMSPYVRKTAAHAIPKLHSLDPEQKEELVLLIDKLLSDRTTLVVGSAVMAFEEVCPERIDLMHKHFRKLCNLLVDVDEWGQLIIINMLTRYARTQFADPNLQDCGEESDENKPFYDDENDSKPAKKTCTLDPDHKLLLRNSRPLLQSRNASVVMSVCRLYHHVAPRSEVGVVTKSLIRLLRSHREVQSVVLNCIASMSLSRKGLFKPYLKSFFVRSSDPTHIKLLKLEILTNLATETSISFVLREFQTYVSSTDKQFVAATIQAIGRCAANIREVTDTCLDGLVAMLSGRDEAVVAESVVVIRKLLQSQPARHKDIVGRTARLLSTVTVPQARASILWLIGEYCRLVPHIAPDVLRTIANTFTAEQDIVKLQALNLAVKLYLTNPEQTTLLCQYIFSLARYDQNYDIRDRSRFLRQFVFPITNDSSLAKHAINIFLASKPAPLLKSKFKDRECFQLGSLSHYIDTRAAGYHDLPDFPQVAPDPSVRDVPDAPVAVEAVSATQKSGQGSSRKKKKSFYSDSDSTAQEESSSEEEESSSDVEEDESDESDVTPTPTTEAKRKEYKNYGETKDEDDDDEEEESSDESSSSSDDDSSSESSDSSEESTPTPKAVSKQKNVGVKQKQQQQKVERSNLDLLLDLDDGVPSISTPVMTPSLGGFLTPVGAGASIQPQPSPAATNTITSVAPLLLPARNVEVLNRITGSGLQVNARFTRCPHLYSPTMTSVELTFTNQSQEPLTNICMAEAANKRADVHGFAPIGVLASGACAVGTVGVAWNDSTQPAQLPISWQEGAATLQLRASVGELLAPVTMPETLFLTEQAKLRGMNEHSSKVSKSIDSRKATMNILEAANLGSTPSSSPDTLRFSAQTMSSKSLVLVTVVFSVDCIELVVNCEKMVIGSMLLNELKSALQA</sequence>
<dbReference type="Gene3D" id="1.25.10.10">
    <property type="entry name" value="Leucine-rich Repeat Variant"/>
    <property type="match status" value="1"/>
</dbReference>
<dbReference type="InParanoid" id="A0A482XVA0"/>
<dbReference type="PANTHER" id="PTHR11134">
    <property type="entry name" value="ADAPTOR COMPLEX SUBUNIT BETA FAMILY MEMBER"/>
    <property type="match status" value="1"/>
</dbReference>
<dbReference type="OrthoDB" id="302453at2759"/>
<keyword evidence="7" id="KW-0333">Golgi apparatus</keyword>
<name>A0A482XVA0_LAOST</name>
<evidence type="ECO:0000256" key="9">
    <source>
        <dbReference type="ARBA" id="ARBA00023329"/>
    </source>
</evidence>
<evidence type="ECO:0000256" key="8">
    <source>
        <dbReference type="ARBA" id="ARBA00023136"/>
    </source>
</evidence>
<keyword evidence="6 11" id="KW-0653">Protein transport</keyword>